<feature type="region of interest" description="Disordered" evidence="4">
    <location>
        <begin position="1"/>
        <end position="21"/>
    </location>
</feature>
<organism evidence="6 7">
    <name type="scientific">Segatella copri</name>
    <dbReference type="NCBI Taxonomy" id="165179"/>
    <lineage>
        <taxon>Bacteria</taxon>
        <taxon>Pseudomonadati</taxon>
        <taxon>Bacteroidota</taxon>
        <taxon>Bacteroidia</taxon>
        <taxon>Bacteroidales</taxon>
        <taxon>Prevotellaceae</taxon>
        <taxon>Segatella</taxon>
    </lineage>
</organism>
<evidence type="ECO:0000259" key="5">
    <source>
        <dbReference type="Pfam" id="PF02357"/>
    </source>
</evidence>
<dbReference type="RefSeq" id="WP_117587902.1">
    <property type="nucleotide sequence ID" value="NZ_QRVA01000063.1"/>
</dbReference>
<dbReference type="SUPFAM" id="SSF82679">
    <property type="entry name" value="N-utilization substance G protein NusG, N-terminal domain"/>
    <property type="match status" value="1"/>
</dbReference>
<dbReference type="Gene3D" id="3.30.70.940">
    <property type="entry name" value="NusG, N-terminal domain"/>
    <property type="match status" value="1"/>
</dbReference>
<dbReference type="InterPro" id="IPR036735">
    <property type="entry name" value="NGN_dom_sf"/>
</dbReference>
<dbReference type="AlphaFoldDB" id="A0A3E5DQT8"/>
<dbReference type="Gene3D" id="2.30.30.30">
    <property type="match status" value="1"/>
</dbReference>
<evidence type="ECO:0000256" key="3">
    <source>
        <dbReference type="ARBA" id="ARBA00023163"/>
    </source>
</evidence>
<dbReference type="InterPro" id="IPR006645">
    <property type="entry name" value="NGN-like_dom"/>
</dbReference>
<dbReference type="InterPro" id="IPR043425">
    <property type="entry name" value="NusG-like"/>
</dbReference>
<gene>
    <name evidence="6" type="ORF">DWY11_15050</name>
</gene>
<keyword evidence="2" id="KW-0805">Transcription regulation</keyword>
<dbReference type="EMBL" id="QRVA01000063">
    <property type="protein sequence ID" value="RGS10546.1"/>
    <property type="molecule type" value="Genomic_DNA"/>
</dbReference>
<protein>
    <recommendedName>
        <fullName evidence="5">NusG-like N-terminal domain-containing protein</fullName>
    </recommendedName>
</protein>
<evidence type="ECO:0000256" key="1">
    <source>
        <dbReference type="ARBA" id="ARBA00022814"/>
    </source>
</evidence>
<comment type="caution">
    <text evidence="6">The sequence shown here is derived from an EMBL/GenBank/DDBJ whole genome shotgun (WGS) entry which is preliminary data.</text>
</comment>
<evidence type="ECO:0000256" key="4">
    <source>
        <dbReference type="SAM" id="MobiDB-lite"/>
    </source>
</evidence>
<name>A0A3E5DQT8_9BACT</name>
<dbReference type="PANTHER" id="PTHR30265:SF4">
    <property type="entry name" value="KOW MOTIF FAMILY PROTEIN, EXPRESSED"/>
    <property type="match status" value="1"/>
</dbReference>
<evidence type="ECO:0000313" key="6">
    <source>
        <dbReference type="EMBL" id="RGS10546.1"/>
    </source>
</evidence>
<keyword evidence="1" id="KW-0889">Transcription antitermination</keyword>
<proteinExistence type="predicted"/>
<feature type="compositionally biased region" description="Polar residues" evidence="4">
    <location>
        <begin position="1"/>
        <end position="12"/>
    </location>
</feature>
<reference evidence="6 7" key="1">
    <citation type="submission" date="2018-08" db="EMBL/GenBank/DDBJ databases">
        <title>A genome reference for cultivated species of the human gut microbiota.</title>
        <authorList>
            <person name="Zou Y."/>
            <person name="Xue W."/>
            <person name="Luo G."/>
        </authorList>
    </citation>
    <scope>NUCLEOTIDE SEQUENCE [LARGE SCALE GENOMIC DNA]</scope>
    <source>
        <strain evidence="6 7">AF24-12</strain>
    </source>
</reference>
<dbReference type="GO" id="GO:0031564">
    <property type="term" value="P:transcription antitermination"/>
    <property type="evidence" value="ECO:0007669"/>
    <property type="project" value="UniProtKB-KW"/>
</dbReference>
<accession>A0A3E5DQT8</accession>
<feature type="domain" description="NusG-like N-terminal" evidence="5">
    <location>
        <begin position="45"/>
        <end position="145"/>
    </location>
</feature>
<evidence type="ECO:0000256" key="2">
    <source>
        <dbReference type="ARBA" id="ARBA00023015"/>
    </source>
</evidence>
<dbReference type="Proteomes" id="UP000283872">
    <property type="component" value="Unassembled WGS sequence"/>
</dbReference>
<keyword evidence="3" id="KW-0804">Transcription</keyword>
<dbReference type="PANTHER" id="PTHR30265">
    <property type="entry name" value="RHO-INTERACTING TRANSCRIPTION TERMINATION FACTOR NUSG"/>
    <property type="match status" value="1"/>
</dbReference>
<sequence>MDVTEIENQVSAPQKGDDGEAVLKNPQNEAFGYENEPKMPNDAGWYVAVVRCNCENTIAKSIELYFQKQKIWFEYWVPMQRMVVLDKRSNKRKIKEKVLLTTFIFCHVRPNYLDTIRFRPDVYKMLTMPGYREIYRLSDKEVEDYRRLVENPDLPVSPCSGPLRKGQKVRITEGKLAGLEAYVQRLSGKKATIGNEIKYISGATIEIDRSFLEAIADE</sequence>
<dbReference type="GO" id="GO:0006354">
    <property type="term" value="P:DNA-templated transcription elongation"/>
    <property type="evidence" value="ECO:0007669"/>
    <property type="project" value="InterPro"/>
</dbReference>
<dbReference type="InterPro" id="IPR014722">
    <property type="entry name" value="Rib_uL2_dom2"/>
</dbReference>
<evidence type="ECO:0000313" key="7">
    <source>
        <dbReference type="Proteomes" id="UP000283872"/>
    </source>
</evidence>
<dbReference type="Pfam" id="PF02357">
    <property type="entry name" value="NusG"/>
    <property type="match status" value="1"/>
</dbReference>